<evidence type="ECO:0000259" key="9">
    <source>
        <dbReference type="Pfam" id="PF00133"/>
    </source>
</evidence>
<dbReference type="Proteomes" id="UP000464378">
    <property type="component" value="Chromosome"/>
</dbReference>
<dbReference type="AlphaFoldDB" id="A0A6C2YJW0"/>
<feature type="domain" description="Aminoacyl-tRNA synthetase class Ia" evidence="9">
    <location>
        <begin position="19"/>
        <end position="770"/>
    </location>
</feature>
<dbReference type="InterPro" id="IPR023586">
    <property type="entry name" value="Ile-tRNA-ligase_type2"/>
</dbReference>
<dbReference type="SUPFAM" id="SSF52374">
    <property type="entry name" value="Nucleotidylyl transferase"/>
    <property type="match status" value="1"/>
</dbReference>
<evidence type="ECO:0000313" key="12">
    <source>
        <dbReference type="Proteomes" id="UP000464378"/>
    </source>
</evidence>
<dbReference type="Pfam" id="PF19302">
    <property type="entry name" value="DUF5915"/>
    <property type="match status" value="1"/>
</dbReference>
<evidence type="ECO:0000256" key="3">
    <source>
        <dbReference type="ARBA" id="ARBA00022741"/>
    </source>
</evidence>
<dbReference type="EC" id="6.1.1.5" evidence="1"/>
<keyword evidence="5" id="KW-0648">Protein biosynthesis</keyword>
<dbReference type="GO" id="GO:0002161">
    <property type="term" value="F:aminoacyl-tRNA deacylase activity"/>
    <property type="evidence" value="ECO:0007669"/>
    <property type="project" value="InterPro"/>
</dbReference>
<evidence type="ECO:0000256" key="4">
    <source>
        <dbReference type="ARBA" id="ARBA00022840"/>
    </source>
</evidence>
<protein>
    <recommendedName>
        <fullName evidence="1">isoleucine--tRNA ligase</fullName>
        <ecNumber evidence="1">6.1.1.5</ecNumber>
    </recommendedName>
</protein>
<dbReference type="Gene3D" id="3.40.50.620">
    <property type="entry name" value="HUPs"/>
    <property type="match status" value="2"/>
</dbReference>
<dbReference type="PANTHER" id="PTHR42780:SF1">
    <property type="entry name" value="ISOLEUCINE--TRNA LIGASE, CYTOPLASMIC"/>
    <property type="match status" value="1"/>
</dbReference>
<evidence type="ECO:0000256" key="5">
    <source>
        <dbReference type="ARBA" id="ARBA00022917"/>
    </source>
</evidence>
<gene>
    <name evidence="11" type="ORF">GMBLW1_23790</name>
</gene>
<dbReference type="GO" id="GO:0000049">
    <property type="term" value="F:tRNA binding"/>
    <property type="evidence" value="ECO:0007669"/>
    <property type="project" value="InterPro"/>
</dbReference>
<dbReference type="SMR" id="A0A6C2YJW0"/>
<dbReference type="GO" id="GO:0004822">
    <property type="term" value="F:isoleucine-tRNA ligase activity"/>
    <property type="evidence" value="ECO:0007669"/>
    <property type="project" value="UniProtKB-EC"/>
</dbReference>
<name>A0A6C2YJW0_9BACT</name>
<dbReference type="GO" id="GO:0006428">
    <property type="term" value="P:isoleucyl-tRNA aminoacylation"/>
    <property type="evidence" value="ECO:0007669"/>
    <property type="project" value="InterPro"/>
</dbReference>
<keyword evidence="3" id="KW-0547">Nucleotide-binding</keyword>
<dbReference type="InterPro" id="IPR013155">
    <property type="entry name" value="M/V/L/I-tRNA-synth_anticd-bd"/>
</dbReference>
<dbReference type="InterPro" id="IPR009080">
    <property type="entry name" value="tRNAsynth_Ia_anticodon-bd"/>
</dbReference>
<dbReference type="EMBL" id="LR586016">
    <property type="protein sequence ID" value="VIP01581.1"/>
    <property type="molecule type" value="Genomic_DNA"/>
</dbReference>
<evidence type="ECO:0000313" key="11">
    <source>
        <dbReference type="EMBL" id="VIP01581.1"/>
    </source>
</evidence>
<evidence type="ECO:0000256" key="2">
    <source>
        <dbReference type="ARBA" id="ARBA00022598"/>
    </source>
</evidence>
<organism evidence="11">
    <name type="scientific">Tuwongella immobilis</name>
    <dbReference type="NCBI Taxonomy" id="692036"/>
    <lineage>
        <taxon>Bacteria</taxon>
        <taxon>Pseudomonadati</taxon>
        <taxon>Planctomycetota</taxon>
        <taxon>Planctomycetia</taxon>
        <taxon>Gemmatales</taxon>
        <taxon>Gemmataceae</taxon>
        <taxon>Tuwongella</taxon>
    </lineage>
</organism>
<keyword evidence="2 11" id="KW-0436">Ligase</keyword>
<dbReference type="Pfam" id="PF00133">
    <property type="entry name" value="tRNA-synt_1"/>
    <property type="match status" value="1"/>
</dbReference>
<proteinExistence type="predicted"/>
<dbReference type="InterPro" id="IPR033709">
    <property type="entry name" value="Anticodon_Ile_ABEc"/>
</dbReference>
<dbReference type="InterPro" id="IPR002300">
    <property type="entry name" value="aa-tRNA-synth_Ia"/>
</dbReference>
<dbReference type="EMBL" id="LR593887">
    <property type="protein sequence ID" value="VTR98833.1"/>
    <property type="molecule type" value="Genomic_DNA"/>
</dbReference>
<reference evidence="11" key="1">
    <citation type="submission" date="2019-04" db="EMBL/GenBank/DDBJ databases">
        <authorList>
            <consortium name="Science for Life Laboratories"/>
        </authorList>
    </citation>
    <scope>NUCLEOTIDE SEQUENCE</scope>
    <source>
        <strain evidence="11">MBLW1</strain>
    </source>
</reference>
<dbReference type="InterPro" id="IPR002301">
    <property type="entry name" value="Ile-tRNA-ligase"/>
</dbReference>
<dbReference type="Gene3D" id="1.10.730.10">
    <property type="entry name" value="Isoleucyl-tRNA Synthetase, Domain 1"/>
    <property type="match status" value="1"/>
</dbReference>
<keyword evidence="4" id="KW-0067">ATP-binding</keyword>
<dbReference type="PRINTS" id="PR00984">
    <property type="entry name" value="TRNASYNTHILE"/>
</dbReference>
<dbReference type="FunCoup" id="A0A6C2YJW0">
    <property type="interactions" value="500"/>
</dbReference>
<dbReference type="CDD" id="cd07961">
    <property type="entry name" value="Anticodon_Ia_Ile_ABEc"/>
    <property type="match status" value="1"/>
</dbReference>
<dbReference type="SUPFAM" id="SSF47323">
    <property type="entry name" value="Anticodon-binding domain of a subclass of class I aminoacyl-tRNA synthetases"/>
    <property type="match status" value="1"/>
</dbReference>
<dbReference type="Pfam" id="PF08264">
    <property type="entry name" value="Anticodon_1"/>
    <property type="match status" value="1"/>
</dbReference>
<comment type="catalytic activity">
    <reaction evidence="8">
        <text>tRNA(Ile) + L-isoleucine + ATP = L-isoleucyl-tRNA(Ile) + AMP + diphosphate</text>
        <dbReference type="Rhea" id="RHEA:11060"/>
        <dbReference type="Rhea" id="RHEA-COMP:9666"/>
        <dbReference type="Rhea" id="RHEA-COMP:9695"/>
        <dbReference type="ChEBI" id="CHEBI:30616"/>
        <dbReference type="ChEBI" id="CHEBI:33019"/>
        <dbReference type="ChEBI" id="CHEBI:58045"/>
        <dbReference type="ChEBI" id="CHEBI:78442"/>
        <dbReference type="ChEBI" id="CHEBI:78528"/>
        <dbReference type="ChEBI" id="CHEBI:456215"/>
        <dbReference type="EC" id="6.1.1.5"/>
    </reaction>
</comment>
<dbReference type="GO" id="GO:0005524">
    <property type="term" value="F:ATP binding"/>
    <property type="evidence" value="ECO:0007669"/>
    <property type="project" value="UniProtKB-KW"/>
</dbReference>
<keyword evidence="6 11" id="KW-0030">Aminoacyl-tRNA synthetase</keyword>
<keyword evidence="12" id="KW-1185">Reference proteome</keyword>
<evidence type="ECO:0000256" key="8">
    <source>
        <dbReference type="ARBA" id="ARBA00048359"/>
    </source>
</evidence>
<dbReference type="SUPFAM" id="SSF50677">
    <property type="entry name" value="ValRS/IleRS/LeuRS editing domain"/>
    <property type="match status" value="1"/>
</dbReference>
<comment type="function">
    <text evidence="7">Catalyzes the attachment of isoleucine to tRNA(Ile). As IleRS can inadvertently accommodate and process structurally similar amino acids such as valine, to avoid such errors it has two additional distinct tRNA(Ile)-dependent editing activities. One activity is designated as 'pretransfer' editing and involves the hydrolysis of activated Val-AMP. The other activity is designated 'posttransfer' editing and involves deacylation of mischarged Val-tRNA(Ile).</text>
</comment>
<dbReference type="InterPro" id="IPR009008">
    <property type="entry name" value="Val/Leu/Ile-tRNA-synth_edit"/>
</dbReference>
<sequence>MPFEKVDTQVDFPAKEREILTFWDRVQAFQRLREQNRGKPRWSFLDGPLTANNPMGVHHAWGRTYKDAYQRFYAMTGHELRYQNGFDCQGLWVEVEVEKEMKLTSKRDIEELVPGDPFAGIDRFVCACKDRVNKFARTQTEQSIRLGYWMDWDVTDADWAKRPDDRKSYFTMSEENNYTIWSFLKKCHDRQLVYRGYDAMPWCPRCGVGISEMEMKEGYKFVEHRAVFVKFPLRDRPGENLLAWTTTPWTLSSNVGAAVNPELTYLKIRSKDEVFYVAKGAFKFNRMESSGGDDEGGEATAKKGKREWLPGVPNLKTIEQMFKERSKDGYEILGELKGEEMVGWQYVGPFDDLPAQQHPAGFPEELAVVVRKQNWAPEVSAATVHRVIPWKDVGETEGTGIVHIAPGCGKEDFGLGKELGLPPVAPLDENGQFLPGFGELTGKSAVDPKTAEQVFFALQQSNRLFATERYVHKYPHCWRCKTELLFRLVDEWFIDMSWRDEIINVVEQVTFLPESINGQAREKDWLRNMGDWMISKKRFWGLALPIWVDEHDPNDFEVIGSREELQARAIDGWEKFDGHEPHRPWVDQVVIRNPRTGNRMFRVPDVGNPWLDAGIVPFSTMFYNRDRTEWEKWFPADFITECFPGQFRNWFYAILAMSTMMEQKPPFKVLLGHALVRDQNGDEMHKSKGNSIPFNEAADGDYELFVQRKPDLKAEDQVKKDLPPGYLSWSEGETLYEGKMVSVVKAKYPPIGADVLRWMFSRQNPAANINLGPSTADETRAKFHLKLWNSYAFLCNYARLDQFDPTAPAIPVVHRPEIDRWILSDLQTLVKLAHESFQHFQLQEFCLAVERFVDDKLSNWYIRRNRRRFQKSEQADDKQAAYQTLYTVIVTLTKLIAPVVPFLAELMYQNLRTTNEPDSVHLTQFPQVDPALVDPVLSAKVDALMRLVSLGSAARNVAKIKVRQPLAELFIQPADDVEAAAATDMSRELSEELNVKRITVVPTSEKPLFELEVKANMKSLGGRAGARLQEIKKAIEAVPAEVTSLFEGKVTEATLDLPGEPFVITLSDLTVAPKAPTGFVGVLDRKTRISLDTRISDELALEGLARDVIRGVQDTRKNAGLEMEDRIALAFATENPKLTQAITAHRDSIAAETLATSLELDPATLGEGAFTGSAKVDGKPLTIALKKV</sequence>
<dbReference type="PANTHER" id="PTHR42780">
    <property type="entry name" value="SOLEUCYL-TRNA SYNTHETASE"/>
    <property type="match status" value="1"/>
</dbReference>
<evidence type="ECO:0000256" key="1">
    <source>
        <dbReference type="ARBA" id="ARBA00013165"/>
    </source>
</evidence>
<evidence type="ECO:0000256" key="7">
    <source>
        <dbReference type="ARBA" id="ARBA00025217"/>
    </source>
</evidence>
<accession>A0A6C2YJW0</accession>
<evidence type="ECO:0000256" key="6">
    <source>
        <dbReference type="ARBA" id="ARBA00023146"/>
    </source>
</evidence>
<feature type="domain" description="Methionyl/Valyl/Leucyl/Isoleucyl-tRNA synthetase anticodon-binding" evidence="10">
    <location>
        <begin position="819"/>
        <end position="966"/>
    </location>
</feature>
<dbReference type="InParanoid" id="A0A6C2YJW0"/>
<dbReference type="Gene3D" id="3.90.740.10">
    <property type="entry name" value="Valyl/Leucyl/Isoleucyl-tRNA synthetase, editing domain"/>
    <property type="match status" value="1"/>
</dbReference>
<dbReference type="KEGG" id="tim:GMBLW1_23790"/>
<dbReference type="InterPro" id="IPR014729">
    <property type="entry name" value="Rossmann-like_a/b/a_fold"/>
</dbReference>
<dbReference type="RefSeq" id="WP_197740658.1">
    <property type="nucleotide sequence ID" value="NZ_LR593887.1"/>
</dbReference>
<evidence type="ECO:0000259" key="10">
    <source>
        <dbReference type="Pfam" id="PF08264"/>
    </source>
</evidence>